<evidence type="ECO:0000256" key="1">
    <source>
        <dbReference type="ARBA" id="ARBA00004651"/>
    </source>
</evidence>
<dbReference type="InterPro" id="IPR000725">
    <property type="entry name" value="Olfact_rcpt"/>
</dbReference>
<feature type="transmembrane region" description="Helical" evidence="14">
    <location>
        <begin position="277"/>
        <end position="300"/>
    </location>
</feature>
<dbReference type="Gene3D" id="1.20.1070.10">
    <property type="entry name" value="Rhodopsin 7-helix transmembrane proteins"/>
    <property type="match status" value="1"/>
</dbReference>
<evidence type="ECO:0000256" key="8">
    <source>
        <dbReference type="ARBA" id="ARBA00023136"/>
    </source>
</evidence>
<evidence type="ECO:0000259" key="15">
    <source>
        <dbReference type="PROSITE" id="PS50262"/>
    </source>
</evidence>
<keyword evidence="10 13" id="KW-0675">Receptor</keyword>
<dbReference type="GO" id="GO:0004984">
    <property type="term" value="F:olfactory receptor activity"/>
    <property type="evidence" value="ECO:0007669"/>
    <property type="project" value="InterPro"/>
</dbReference>
<reference evidence="16" key="2">
    <citation type="submission" date="2025-09" db="UniProtKB">
        <authorList>
            <consortium name="Ensembl"/>
        </authorList>
    </citation>
    <scope>IDENTIFICATION</scope>
</reference>
<feature type="transmembrane region" description="Helical" evidence="14">
    <location>
        <begin position="246"/>
        <end position="265"/>
    </location>
</feature>
<keyword evidence="2 14" id="KW-1003">Cell membrane</keyword>
<proteinExistence type="inferred from homology"/>
<organism evidence="16 17">
    <name type="scientific">Fundulus heteroclitus</name>
    <name type="common">Killifish</name>
    <name type="synonym">Mummichog</name>
    <dbReference type="NCBI Taxonomy" id="8078"/>
    <lineage>
        <taxon>Eukaryota</taxon>
        <taxon>Metazoa</taxon>
        <taxon>Chordata</taxon>
        <taxon>Craniata</taxon>
        <taxon>Vertebrata</taxon>
        <taxon>Euteleostomi</taxon>
        <taxon>Actinopterygii</taxon>
        <taxon>Neopterygii</taxon>
        <taxon>Teleostei</taxon>
        <taxon>Neoteleostei</taxon>
        <taxon>Acanthomorphata</taxon>
        <taxon>Ovalentaria</taxon>
        <taxon>Atherinomorphae</taxon>
        <taxon>Cyprinodontiformes</taxon>
        <taxon>Fundulidae</taxon>
        <taxon>Fundulus</taxon>
    </lineage>
</organism>
<accession>A0A3Q2P5D0</accession>
<evidence type="ECO:0000256" key="2">
    <source>
        <dbReference type="ARBA" id="ARBA00022475"/>
    </source>
</evidence>
<dbReference type="GO" id="GO:0005549">
    <property type="term" value="F:odorant binding"/>
    <property type="evidence" value="ECO:0007669"/>
    <property type="project" value="TreeGrafter"/>
</dbReference>
<dbReference type="Ensembl" id="ENSFHET00000004059.1">
    <property type="protein sequence ID" value="ENSFHEP00000007307.1"/>
    <property type="gene ID" value="ENSFHEG00000008401.1"/>
</dbReference>
<dbReference type="STRING" id="8078.ENSFHEP00000007307"/>
<protein>
    <recommendedName>
        <fullName evidence="14">Olfactory receptor</fullName>
    </recommendedName>
</protein>
<dbReference type="PANTHER" id="PTHR26451">
    <property type="entry name" value="G_PROTEIN_RECEP_F1_2 DOMAIN-CONTAINING PROTEIN"/>
    <property type="match status" value="1"/>
</dbReference>
<dbReference type="InterPro" id="IPR000276">
    <property type="entry name" value="GPCR_Rhodpsn"/>
</dbReference>
<keyword evidence="17" id="KW-1185">Reference proteome</keyword>
<evidence type="ECO:0000256" key="13">
    <source>
        <dbReference type="RuleBase" id="RU000688"/>
    </source>
</evidence>
<dbReference type="PROSITE" id="PS00237">
    <property type="entry name" value="G_PROTEIN_RECEP_F1_1"/>
    <property type="match status" value="1"/>
</dbReference>
<keyword evidence="9" id="KW-1015">Disulfide bond</keyword>
<dbReference type="PRINTS" id="PR00245">
    <property type="entry name" value="OLFACTORYR"/>
</dbReference>
<evidence type="ECO:0000256" key="14">
    <source>
        <dbReference type="RuleBase" id="RU363047"/>
    </source>
</evidence>
<keyword evidence="4 13" id="KW-0812">Transmembrane</keyword>
<evidence type="ECO:0000313" key="16">
    <source>
        <dbReference type="Ensembl" id="ENSFHEP00000007307.1"/>
    </source>
</evidence>
<feature type="transmembrane region" description="Helical" evidence="14">
    <location>
        <begin position="67"/>
        <end position="90"/>
    </location>
</feature>
<evidence type="ECO:0000256" key="7">
    <source>
        <dbReference type="ARBA" id="ARBA00023040"/>
    </source>
</evidence>
<dbReference type="GO" id="GO:0004930">
    <property type="term" value="F:G protein-coupled receptor activity"/>
    <property type="evidence" value="ECO:0007669"/>
    <property type="project" value="UniProtKB-KW"/>
</dbReference>
<dbReference type="FunFam" id="1.20.1070.10:FF:000024">
    <property type="entry name" value="Olfactory receptor"/>
    <property type="match status" value="1"/>
</dbReference>
<dbReference type="Pfam" id="PF13853">
    <property type="entry name" value="7tm_4"/>
    <property type="match status" value="1"/>
</dbReference>
<keyword evidence="6 14" id="KW-1133">Transmembrane helix</keyword>
<feature type="transmembrane region" description="Helical" evidence="14">
    <location>
        <begin position="29"/>
        <end position="55"/>
    </location>
</feature>
<evidence type="ECO:0000256" key="4">
    <source>
        <dbReference type="ARBA" id="ARBA00022692"/>
    </source>
</evidence>
<feature type="domain" description="G-protein coupled receptors family 1 profile" evidence="15">
    <location>
        <begin position="48"/>
        <end position="298"/>
    </location>
</feature>
<evidence type="ECO:0000256" key="9">
    <source>
        <dbReference type="ARBA" id="ARBA00023157"/>
    </source>
</evidence>
<feature type="transmembrane region" description="Helical" evidence="14">
    <location>
        <begin position="206"/>
        <end position="225"/>
    </location>
</feature>
<reference evidence="16" key="1">
    <citation type="submission" date="2025-08" db="UniProtKB">
        <authorList>
            <consortium name="Ensembl"/>
        </authorList>
    </citation>
    <scope>IDENTIFICATION</scope>
</reference>
<dbReference type="Proteomes" id="UP000265000">
    <property type="component" value="Unplaced"/>
</dbReference>
<evidence type="ECO:0000256" key="5">
    <source>
        <dbReference type="ARBA" id="ARBA00022725"/>
    </source>
</evidence>
<keyword evidence="12 13" id="KW-0807">Transducer</keyword>
<evidence type="ECO:0000313" key="17">
    <source>
        <dbReference type="Proteomes" id="UP000265000"/>
    </source>
</evidence>
<dbReference type="PRINTS" id="PR00237">
    <property type="entry name" value="GPCRRHODOPSN"/>
</dbReference>
<dbReference type="PANTHER" id="PTHR26451:SF885">
    <property type="entry name" value="OLFACTORY RECEPTOR"/>
    <property type="match status" value="1"/>
</dbReference>
<dbReference type="InterPro" id="IPR017452">
    <property type="entry name" value="GPCR_Rhodpsn_7TM"/>
</dbReference>
<evidence type="ECO:0000256" key="3">
    <source>
        <dbReference type="ARBA" id="ARBA00022606"/>
    </source>
</evidence>
<comment type="subcellular location">
    <subcellularLocation>
        <location evidence="1 14">Cell membrane</location>
        <topology evidence="1 14">Multi-pass membrane protein</topology>
    </subcellularLocation>
</comment>
<evidence type="ECO:0000256" key="12">
    <source>
        <dbReference type="ARBA" id="ARBA00023224"/>
    </source>
</evidence>
<dbReference type="PROSITE" id="PS50262">
    <property type="entry name" value="G_PROTEIN_RECEP_F1_2"/>
    <property type="match status" value="1"/>
</dbReference>
<sequence length="321" mass="36858">MWTLQWESRRENATRAFYFTLSVYLDMDMLSYLLCLIVLCLYVLIVGSNVLLIVVICVNRSLHEPMYMFLCSLFVNELYGSTSLFPFLLVQILSDVHIISAPLCFLQMFCIYTYACVEFTNLAAMSYDRYVAICCPLQYNSVMTTRRIAILISITWFPPFFFVAVTVFLSSSLQLCGNVINKIYCDNHSVIKLACEEPRVNNIYELVMTFLTVCVPGSVILYTYVRILKVCFSGSKQTRQKALSTCTPHLASVINFSFGVSFEIVQSRFNMNNVPSMLRTILPLYFLTCQPLFNPVLYGLNVSNIRNLSKKLILSKLQHFF</sequence>
<feature type="transmembrane region" description="Helical" evidence="14">
    <location>
        <begin position="96"/>
        <end position="117"/>
    </location>
</feature>
<evidence type="ECO:0000256" key="6">
    <source>
        <dbReference type="ARBA" id="ARBA00022989"/>
    </source>
</evidence>
<keyword evidence="5 14" id="KW-0552">Olfaction</keyword>
<keyword evidence="8 14" id="KW-0472">Membrane</keyword>
<keyword evidence="11" id="KW-0325">Glycoprotein</keyword>
<evidence type="ECO:0000256" key="10">
    <source>
        <dbReference type="ARBA" id="ARBA00023170"/>
    </source>
</evidence>
<dbReference type="GeneTree" id="ENSGT00950000183048"/>
<keyword evidence="7 13" id="KW-0297">G-protein coupled receptor</keyword>
<feature type="transmembrane region" description="Helical" evidence="14">
    <location>
        <begin position="148"/>
        <end position="169"/>
    </location>
</feature>
<dbReference type="SUPFAM" id="SSF81321">
    <property type="entry name" value="Family A G protein-coupled receptor-like"/>
    <property type="match status" value="1"/>
</dbReference>
<keyword evidence="3 14" id="KW-0716">Sensory transduction</keyword>
<dbReference type="AlphaFoldDB" id="A0A3Q2P5D0"/>
<dbReference type="GO" id="GO:0005886">
    <property type="term" value="C:plasma membrane"/>
    <property type="evidence" value="ECO:0007669"/>
    <property type="project" value="UniProtKB-SubCell"/>
</dbReference>
<name>A0A3Q2P5D0_FUNHE</name>
<dbReference type="InterPro" id="IPR052921">
    <property type="entry name" value="GPCR1_Superfamily_Member"/>
</dbReference>
<comment type="similarity">
    <text evidence="13">Belongs to the G-protein coupled receptor 1 family.</text>
</comment>
<evidence type="ECO:0000256" key="11">
    <source>
        <dbReference type="ARBA" id="ARBA00023180"/>
    </source>
</evidence>